<dbReference type="Proteomes" id="UP000321085">
    <property type="component" value="Unassembled WGS sequence"/>
</dbReference>
<reference evidence="9 10" key="1">
    <citation type="submission" date="2019-07" db="EMBL/GenBank/DDBJ databases">
        <title>Whole genome shotgun sequence of Microvirga aerophila NBRC 106136.</title>
        <authorList>
            <person name="Hosoyama A."/>
            <person name="Uohara A."/>
            <person name="Ohji S."/>
            <person name="Ichikawa N."/>
        </authorList>
    </citation>
    <scope>NUCLEOTIDE SEQUENCE [LARGE SCALE GENOMIC DNA]</scope>
    <source>
        <strain evidence="9 10">NBRC 106136</strain>
    </source>
</reference>
<feature type="domain" description="ABC transmembrane type-1" evidence="8">
    <location>
        <begin position="95"/>
        <end position="304"/>
    </location>
</feature>
<comment type="subcellular location">
    <subcellularLocation>
        <location evidence="1 7">Cell membrane</location>
        <topology evidence="1 7">Multi-pass membrane protein</topology>
    </subcellularLocation>
</comment>
<feature type="transmembrane region" description="Helical" evidence="7">
    <location>
        <begin position="174"/>
        <end position="196"/>
    </location>
</feature>
<evidence type="ECO:0000313" key="10">
    <source>
        <dbReference type="Proteomes" id="UP000321085"/>
    </source>
</evidence>
<dbReference type="AlphaFoldDB" id="A0A512BMJ6"/>
<evidence type="ECO:0000259" key="8">
    <source>
        <dbReference type="PROSITE" id="PS50928"/>
    </source>
</evidence>
<feature type="transmembrane region" description="Helical" evidence="7">
    <location>
        <begin position="134"/>
        <end position="154"/>
    </location>
</feature>
<keyword evidence="4 7" id="KW-0812">Transmembrane</keyword>
<dbReference type="InterPro" id="IPR000515">
    <property type="entry name" value="MetI-like"/>
</dbReference>
<protein>
    <submittedName>
        <fullName evidence="9">Peptide ABC transporter</fullName>
    </submittedName>
</protein>
<dbReference type="SUPFAM" id="SSF161098">
    <property type="entry name" value="MetI-like"/>
    <property type="match status" value="1"/>
</dbReference>
<dbReference type="CDD" id="cd06261">
    <property type="entry name" value="TM_PBP2"/>
    <property type="match status" value="1"/>
</dbReference>
<keyword evidence="10" id="KW-1185">Reference proteome</keyword>
<dbReference type="InterPro" id="IPR035906">
    <property type="entry name" value="MetI-like_sf"/>
</dbReference>
<dbReference type="GO" id="GO:0071916">
    <property type="term" value="F:dipeptide transmembrane transporter activity"/>
    <property type="evidence" value="ECO:0007669"/>
    <property type="project" value="TreeGrafter"/>
</dbReference>
<feature type="transmembrane region" description="Helical" evidence="7">
    <location>
        <begin position="101"/>
        <end position="122"/>
    </location>
</feature>
<dbReference type="OrthoDB" id="9805855at2"/>
<gene>
    <name evidence="9" type="ORF">MAE02_08770</name>
</gene>
<accession>A0A512BMJ6</accession>
<comment type="caution">
    <text evidence="9">The sequence shown here is derived from an EMBL/GenBank/DDBJ whole genome shotgun (WGS) entry which is preliminary data.</text>
</comment>
<evidence type="ECO:0000313" key="9">
    <source>
        <dbReference type="EMBL" id="GEO13181.1"/>
    </source>
</evidence>
<dbReference type="GO" id="GO:0005886">
    <property type="term" value="C:plasma membrane"/>
    <property type="evidence" value="ECO:0007669"/>
    <property type="project" value="UniProtKB-SubCell"/>
</dbReference>
<dbReference type="PANTHER" id="PTHR43163:SF6">
    <property type="entry name" value="DIPEPTIDE TRANSPORT SYSTEM PERMEASE PROTEIN DPPB-RELATED"/>
    <property type="match status" value="1"/>
</dbReference>
<keyword evidence="2 7" id="KW-0813">Transport</keyword>
<proteinExistence type="inferred from homology"/>
<evidence type="ECO:0000256" key="4">
    <source>
        <dbReference type="ARBA" id="ARBA00022692"/>
    </source>
</evidence>
<dbReference type="RefSeq" id="WP_114185475.1">
    <property type="nucleotide sequence ID" value="NZ_BJYU01000008.1"/>
</dbReference>
<dbReference type="Pfam" id="PF19300">
    <property type="entry name" value="BPD_transp_1_N"/>
    <property type="match status" value="1"/>
</dbReference>
<keyword evidence="3" id="KW-1003">Cell membrane</keyword>
<evidence type="ECO:0000256" key="3">
    <source>
        <dbReference type="ARBA" id="ARBA00022475"/>
    </source>
</evidence>
<evidence type="ECO:0000256" key="5">
    <source>
        <dbReference type="ARBA" id="ARBA00022989"/>
    </source>
</evidence>
<dbReference type="EMBL" id="BJYU01000008">
    <property type="protein sequence ID" value="GEO13181.1"/>
    <property type="molecule type" value="Genomic_DNA"/>
</dbReference>
<evidence type="ECO:0000256" key="2">
    <source>
        <dbReference type="ARBA" id="ARBA00022448"/>
    </source>
</evidence>
<feature type="transmembrane region" description="Helical" evidence="7">
    <location>
        <begin position="235"/>
        <end position="261"/>
    </location>
</feature>
<feature type="transmembrane region" description="Helical" evidence="7">
    <location>
        <begin position="281"/>
        <end position="307"/>
    </location>
</feature>
<evidence type="ECO:0000256" key="7">
    <source>
        <dbReference type="RuleBase" id="RU363032"/>
    </source>
</evidence>
<evidence type="ECO:0000256" key="6">
    <source>
        <dbReference type="ARBA" id="ARBA00023136"/>
    </source>
</evidence>
<keyword evidence="5 7" id="KW-1133">Transmembrane helix</keyword>
<sequence length="315" mass="34194">MLRYIGRRLLIAIPTLLIVSVLVFALQQLLPGDPVLTMAGEERDPAVLEFLREKYRLNDPVPIQYVVWLGEVLRGNLGISLRTDIPVLELVLSKLPVTIELAILAMIVALLIGIPAGIISAVKKGTTVDYAANVVALSGLSIPNFWLGIMLIMLVSVRWQLLPASGYVPPTEDLWLNIKTMIMPAIVLGTGLAGSLMRHTRSAMLGVLRSDYIRTAKAKGLLSRAVILKHALRNALIPIVTLSTLLFGELLAGAVLTEQIFTIPGFGKLVVDAVFNRDYAVVQGVVLCTAVGFIAMNLLADVLYVLVNPRLRHAA</sequence>
<evidence type="ECO:0000256" key="1">
    <source>
        <dbReference type="ARBA" id="ARBA00004651"/>
    </source>
</evidence>
<dbReference type="PROSITE" id="PS50928">
    <property type="entry name" value="ABC_TM1"/>
    <property type="match status" value="1"/>
</dbReference>
<dbReference type="InterPro" id="IPR045621">
    <property type="entry name" value="BPD_transp_1_N"/>
</dbReference>
<dbReference type="Pfam" id="PF00528">
    <property type="entry name" value="BPD_transp_1"/>
    <property type="match status" value="1"/>
</dbReference>
<dbReference type="Gene3D" id="1.10.3720.10">
    <property type="entry name" value="MetI-like"/>
    <property type="match status" value="1"/>
</dbReference>
<keyword evidence="6 7" id="KW-0472">Membrane</keyword>
<comment type="similarity">
    <text evidence="7">Belongs to the binding-protein-dependent transport system permease family.</text>
</comment>
<organism evidence="9 10">
    <name type="scientific">Microvirga aerophila</name>
    <dbReference type="NCBI Taxonomy" id="670291"/>
    <lineage>
        <taxon>Bacteria</taxon>
        <taxon>Pseudomonadati</taxon>
        <taxon>Pseudomonadota</taxon>
        <taxon>Alphaproteobacteria</taxon>
        <taxon>Hyphomicrobiales</taxon>
        <taxon>Methylobacteriaceae</taxon>
        <taxon>Microvirga</taxon>
    </lineage>
</organism>
<dbReference type="PANTHER" id="PTHR43163">
    <property type="entry name" value="DIPEPTIDE TRANSPORT SYSTEM PERMEASE PROTEIN DPPB-RELATED"/>
    <property type="match status" value="1"/>
</dbReference>
<name>A0A512BMJ6_9HYPH</name>